<protein>
    <recommendedName>
        <fullName evidence="3">Bacterial toxin 44 domain-containing protein</fullName>
    </recommendedName>
</protein>
<sequence length="228" mass="25783">MAEKWIQHIGDDQLVYGMPKHMSAVAGSGESAVGGRATYWRYHPKPQACEKCQAMKGLWFEKNPGPVHPNCKCEIEEVQAIRVTGRSDAITVPPGVDLAANISEARRVAKECEAKARKIVSQSAGHYSSEKAVEYLTFGFKCKWIYDNFAAGMRYDYKKDGHPEYEDFGNYHYGLYTRAMGINVTLAQAAAGAWQIKRGTSDWSFVDTWFDDPRDNRRIREGQQYPLD</sequence>
<evidence type="ECO:0000313" key="2">
    <source>
        <dbReference type="Proteomes" id="UP001053296"/>
    </source>
</evidence>
<evidence type="ECO:0000313" key="1">
    <source>
        <dbReference type="EMBL" id="BCS89554.1"/>
    </source>
</evidence>
<proteinExistence type="predicted"/>
<accession>A0ABM8I3D2</accession>
<gene>
    <name evidence="1" type="ORF">PSDVSF_27960</name>
</gene>
<dbReference type="RefSeq" id="WP_229591523.1">
    <property type="nucleotide sequence ID" value="NZ_AP024485.1"/>
</dbReference>
<dbReference type="Proteomes" id="UP001053296">
    <property type="component" value="Chromosome"/>
</dbReference>
<name>A0ABM8I3D2_9BACT</name>
<organism evidence="1 2">
    <name type="scientific">Pseudodesulfovibrio sediminis</name>
    <dbReference type="NCBI Taxonomy" id="2810563"/>
    <lineage>
        <taxon>Bacteria</taxon>
        <taxon>Pseudomonadati</taxon>
        <taxon>Thermodesulfobacteriota</taxon>
        <taxon>Desulfovibrionia</taxon>
        <taxon>Desulfovibrionales</taxon>
        <taxon>Desulfovibrionaceae</taxon>
    </lineage>
</organism>
<reference evidence="1" key="1">
    <citation type="journal article" date="2022" name="Arch. Microbiol.">
        <title>Pseudodesulfovibrio sediminis sp. nov., a mesophilic and neutrophilic sulfate-reducing bacterium isolated from sediment of a brackish lake.</title>
        <authorList>
            <person name="Takahashi A."/>
            <person name="Kojima H."/>
            <person name="Watanabe M."/>
            <person name="Fukui M."/>
        </authorList>
    </citation>
    <scope>NUCLEOTIDE SEQUENCE</scope>
    <source>
        <strain evidence="1">SF6</strain>
    </source>
</reference>
<keyword evidence="2" id="KW-1185">Reference proteome</keyword>
<evidence type="ECO:0008006" key="3">
    <source>
        <dbReference type="Google" id="ProtNLM"/>
    </source>
</evidence>
<dbReference type="EMBL" id="AP024485">
    <property type="protein sequence ID" value="BCS89554.1"/>
    <property type="molecule type" value="Genomic_DNA"/>
</dbReference>